<evidence type="ECO:0000313" key="2">
    <source>
        <dbReference type="EMBL" id="SDC60515.1"/>
    </source>
</evidence>
<protein>
    <submittedName>
        <fullName evidence="2">Sugar kinase of the NBD/HSP70 family, may contain an N-terminal HTH domain</fullName>
    </submittedName>
</protein>
<dbReference type="RefSeq" id="WP_093182872.1">
    <property type="nucleotide sequence ID" value="NZ_FMYH01000003.1"/>
</dbReference>
<keyword evidence="2" id="KW-0808">Transferase</keyword>
<organism evidence="2 3">
    <name type="scientific">Sanguibacter gelidistatuariae</name>
    <dbReference type="NCBI Taxonomy" id="1814289"/>
    <lineage>
        <taxon>Bacteria</taxon>
        <taxon>Bacillati</taxon>
        <taxon>Actinomycetota</taxon>
        <taxon>Actinomycetes</taxon>
        <taxon>Micrococcales</taxon>
        <taxon>Sanguibacteraceae</taxon>
        <taxon>Sanguibacter</taxon>
    </lineage>
</organism>
<comment type="similarity">
    <text evidence="1">Belongs to the ROK (NagC/XylR) family.</text>
</comment>
<accession>A0A1G6N047</accession>
<dbReference type="PROSITE" id="PS01125">
    <property type="entry name" value="ROK"/>
    <property type="match status" value="1"/>
</dbReference>
<dbReference type="GO" id="GO:0016301">
    <property type="term" value="F:kinase activity"/>
    <property type="evidence" value="ECO:0007669"/>
    <property type="project" value="UniProtKB-KW"/>
</dbReference>
<keyword evidence="3" id="KW-1185">Reference proteome</keyword>
<name>A0A1G6N047_9MICO</name>
<dbReference type="OrthoDB" id="9810372at2"/>
<proteinExistence type="inferred from homology"/>
<dbReference type="EMBL" id="FMYH01000003">
    <property type="protein sequence ID" value="SDC60515.1"/>
    <property type="molecule type" value="Genomic_DNA"/>
</dbReference>
<dbReference type="InterPro" id="IPR043129">
    <property type="entry name" value="ATPase_NBD"/>
</dbReference>
<dbReference type="InterPro" id="IPR049874">
    <property type="entry name" value="ROK_cs"/>
</dbReference>
<dbReference type="SUPFAM" id="SSF46785">
    <property type="entry name" value="Winged helix' DNA-binding domain"/>
    <property type="match status" value="1"/>
</dbReference>
<dbReference type="Gene3D" id="3.30.420.40">
    <property type="match status" value="3"/>
</dbReference>
<dbReference type="SUPFAM" id="SSF53067">
    <property type="entry name" value="Actin-like ATPase domain"/>
    <property type="match status" value="1"/>
</dbReference>
<sequence>MTEHYSGADGVWPSVSAALRPLAKALPEHARAHNRSLILQHLFHAGATSRADLARVTGLNRVTTSDLVGVLLAEGLVTELGTRPEGKVGKPAILVALRTSAFQIVTVDLGTGRSVRGAVVDLGGRSLSEASVAIGGRSGDALISLLTRFARRLVSMATAPVIGAAVAAPGIIDSSGVVLEAPSRGWFDVPLAAILTRALGLPVFVANDANTAVLCEYTFGGADGAGLMVLMVGDGVGSGVMLDGARLRGHSDGAGEIGHVRVVEEGGLECACGRFGCLETVLSVVALERRLAGLDDAAAREALTRVGLLLGIALAPVVSVLNLAEVVLSGPRTLLDGALLEEAERVVRERTMPAIGRNFRIRMAARSEDNILAGAAVLVLSQRLGVS</sequence>
<dbReference type="InterPro" id="IPR036388">
    <property type="entry name" value="WH-like_DNA-bd_sf"/>
</dbReference>
<gene>
    <name evidence="2" type="ORF">SAMN05216410_2004</name>
</gene>
<dbReference type="InterPro" id="IPR000600">
    <property type="entry name" value="ROK"/>
</dbReference>
<dbReference type="InterPro" id="IPR036390">
    <property type="entry name" value="WH_DNA-bd_sf"/>
</dbReference>
<dbReference type="PANTHER" id="PTHR18964">
    <property type="entry name" value="ROK (REPRESSOR, ORF, KINASE) FAMILY"/>
    <property type="match status" value="1"/>
</dbReference>
<evidence type="ECO:0000313" key="3">
    <source>
        <dbReference type="Proteomes" id="UP000199039"/>
    </source>
</evidence>
<evidence type="ECO:0000256" key="1">
    <source>
        <dbReference type="ARBA" id="ARBA00006479"/>
    </source>
</evidence>
<dbReference type="Pfam" id="PF00480">
    <property type="entry name" value="ROK"/>
    <property type="match status" value="1"/>
</dbReference>
<keyword evidence="2" id="KW-0418">Kinase</keyword>
<reference evidence="2 3" key="1">
    <citation type="submission" date="2016-09" db="EMBL/GenBank/DDBJ databases">
        <authorList>
            <person name="Capua I."/>
            <person name="De Benedictis P."/>
            <person name="Joannis T."/>
            <person name="Lombin L.H."/>
            <person name="Cattoli G."/>
        </authorList>
    </citation>
    <scope>NUCLEOTIDE SEQUENCE [LARGE SCALE GENOMIC DNA]</scope>
    <source>
        <strain evidence="2 3">ISLP-3</strain>
    </source>
</reference>
<dbReference type="Gene3D" id="1.10.10.10">
    <property type="entry name" value="Winged helix-like DNA-binding domain superfamily/Winged helix DNA-binding domain"/>
    <property type="match status" value="1"/>
</dbReference>
<dbReference type="PANTHER" id="PTHR18964:SF149">
    <property type="entry name" value="BIFUNCTIONAL UDP-N-ACETYLGLUCOSAMINE 2-EPIMERASE_N-ACETYLMANNOSAMINE KINASE"/>
    <property type="match status" value="1"/>
</dbReference>
<dbReference type="AlphaFoldDB" id="A0A1G6N047"/>
<dbReference type="Proteomes" id="UP000199039">
    <property type="component" value="Unassembled WGS sequence"/>
</dbReference>
<dbReference type="STRING" id="1814289.SAMN05216410_2004"/>